<evidence type="ECO:0000256" key="1">
    <source>
        <dbReference type="RuleBase" id="RU362001"/>
    </source>
</evidence>
<dbReference type="InterPro" id="IPR010310">
    <property type="entry name" value="T7SS_ESAT-6-like"/>
</dbReference>
<dbReference type="EMBL" id="WEGK01000013">
    <property type="protein sequence ID" value="MQY22288.1"/>
    <property type="molecule type" value="Genomic_DNA"/>
</dbReference>
<name>A0A7K0D9A7_9NOCA</name>
<protein>
    <recommendedName>
        <fullName evidence="1">ESAT-6-like protein</fullName>
    </recommendedName>
</protein>
<proteinExistence type="inferred from homology"/>
<dbReference type="OrthoDB" id="4380842at2"/>
<keyword evidence="3" id="KW-1185">Reference proteome</keyword>
<dbReference type="RefSeq" id="WP_153413804.1">
    <property type="nucleotide sequence ID" value="NZ_WEGK01000013.1"/>
</dbReference>
<dbReference type="Proteomes" id="UP000438448">
    <property type="component" value="Unassembled WGS sequence"/>
</dbReference>
<dbReference type="Pfam" id="PF06013">
    <property type="entry name" value="WXG100"/>
    <property type="match status" value="1"/>
</dbReference>
<dbReference type="AlphaFoldDB" id="A0A7K0D9A7"/>
<sequence>MAGNDEKFSVDLELLAESIDAMTKFGAAVDTWLAEVDRHIKDLHMSWTSTAADAQQAAHGKWVSGVGEMRENLADLRKVAERAHANYSNAVDTNTRMWP</sequence>
<dbReference type="NCBIfam" id="TIGR03930">
    <property type="entry name" value="WXG100_ESAT6"/>
    <property type="match status" value="1"/>
</dbReference>
<comment type="similarity">
    <text evidence="1">Belongs to the WXG100 family.</text>
</comment>
<comment type="caution">
    <text evidence="2">The sequence shown here is derived from an EMBL/GenBank/DDBJ whole genome shotgun (WGS) entry which is preliminary data.</text>
</comment>
<evidence type="ECO:0000313" key="2">
    <source>
        <dbReference type="EMBL" id="MQY22288.1"/>
    </source>
</evidence>
<dbReference type="InterPro" id="IPR036689">
    <property type="entry name" value="ESAT-6-like_sf"/>
</dbReference>
<organism evidence="2 3">
    <name type="scientific">Nocardia macrotermitis</name>
    <dbReference type="NCBI Taxonomy" id="2585198"/>
    <lineage>
        <taxon>Bacteria</taxon>
        <taxon>Bacillati</taxon>
        <taxon>Actinomycetota</taxon>
        <taxon>Actinomycetes</taxon>
        <taxon>Mycobacteriales</taxon>
        <taxon>Nocardiaceae</taxon>
        <taxon>Nocardia</taxon>
    </lineage>
</organism>
<dbReference type="Gene3D" id="1.10.287.1060">
    <property type="entry name" value="ESAT-6-like"/>
    <property type="match status" value="1"/>
</dbReference>
<gene>
    <name evidence="2" type="primary">esxE</name>
    <name evidence="2" type="ORF">NRB20_54030</name>
</gene>
<dbReference type="SUPFAM" id="SSF140453">
    <property type="entry name" value="EsxAB dimer-like"/>
    <property type="match status" value="1"/>
</dbReference>
<accession>A0A7K0D9A7</accession>
<evidence type="ECO:0000313" key="3">
    <source>
        <dbReference type="Proteomes" id="UP000438448"/>
    </source>
</evidence>
<reference evidence="2 3" key="1">
    <citation type="submission" date="2019-10" db="EMBL/GenBank/DDBJ databases">
        <title>Nocardia macrotermitis sp. nov. and Nocardia aurantia sp. nov., isolated from the gut of fungus growing-termite Macrotermes natalensis.</title>
        <authorList>
            <person name="Benndorf R."/>
            <person name="Schwitalla J."/>
            <person name="Martin K."/>
            <person name="De Beer W."/>
            <person name="Kaster A.-K."/>
            <person name="Vollmers J."/>
            <person name="Poulsen M."/>
            <person name="Beemelmanns C."/>
        </authorList>
    </citation>
    <scope>NUCLEOTIDE SEQUENCE [LARGE SCALE GENOMIC DNA]</scope>
    <source>
        <strain evidence="2 3">RB20</strain>
    </source>
</reference>